<dbReference type="GO" id="GO:0006166">
    <property type="term" value="P:purine ribonucleoside salvage"/>
    <property type="evidence" value="ECO:0007669"/>
    <property type="project" value="TreeGrafter"/>
</dbReference>
<dbReference type="Gene3D" id="3.40.120.10">
    <property type="entry name" value="Alpha-D-Glucose-1,6-Bisphosphate, subunit A, domain 3"/>
    <property type="match status" value="3"/>
</dbReference>
<sequence>MNYNEILKRAEKYISEETEQKFIEEVKELIQNKNEKELTDRFYRELEFGTAGLRGIIGGGTNRMNPYVIKKATQGLAEYLIRAKPDKAASGSLSAVIAFDSRRYSDVFAKTAALIFAANGIRCYLFSALRPTPELSYAIRELGCDTGVVVTASHNPPEYNGYKVYWSDGAQITPPHDSGIIEKVGSVSSVKLMNEEEALKSGKLKVIDKEIDDKYWAMLKTKITRTAIIKEMSKSVKIVYTPLHGTGAMHVEKVLGEMGFTVITVPEQRDPDGNFPTVSYPNPEDPKALKMAIELAQKENADILMATDPDADRFACAVKDENGNMQLISGNQMGALFTDYICLTLKENDKMPKNPAVVRSIVTSPLSDLIAASYGVKSFECLTGFKWICGMAEKMVNSGSHSYIYGYEESFGYNFGTEIRDKDGIAASAICSEMALYWKSKGKTLLDRLNEIFTDFSFYGEKTVNLQYPGAEGLTVMQNMMKQVREKKLNEIASVKVKKIRDVQESCEYNPVNPLQTETIDLPKSNVLQYYLEDESIICVRPSGTEPKIKIYIIHPEKVTSSVSAAKACSDKKIEEFEKCFKGILNA</sequence>
<dbReference type="InterPro" id="IPR005846">
    <property type="entry name" value="A-D-PHexomutase_a/b/a-III"/>
</dbReference>
<dbReference type="SUPFAM" id="SSF55957">
    <property type="entry name" value="Phosphoglucomutase, C-terminal domain"/>
    <property type="match status" value="1"/>
</dbReference>
<dbReference type="GO" id="GO:0008973">
    <property type="term" value="F:phosphopentomutase activity"/>
    <property type="evidence" value="ECO:0007669"/>
    <property type="project" value="TreeGrafter"/>
</dbReference>
<evidence type="ECO:0000313" key="11">
    <source>
        <dbReference type="EMBL" id="QOW60009.1"/>
    </source>
</evidence>
<dbReference type="PRINTS" id="PR00509">
    <property type="entry name" value="PGMPMM"/>
</dbReference>
<dbReference type="PANTHER" id="PTHR45745">
    <property type="entry name" value="PHOSPHOMANNOMUTASE 45A"/>
    <property type="match status" value="1"/>
</dbReference>
<keyword evidence="6" id="KW-0413">Isomerase</keyword>
<dbReference type="Proteomes" id="UP000593915">
    <property type="component" value="Chromosome"/>
</dbReference>
<dbReference type="PANTHER" id="PTHR45745:SF1">
    <property type="entry name" value="PHOSPHOGLUCOMUTASE 2B-RELATED"/>
    <property type="match status" value="1"/>
</dbReference>
<protein>
    <submittedName>
        <fullName evidence="11">Phospho-sugar mutase</fullName>
    </submittedName>
</protein>
<dbReference type="CDD" id="cd05799">
    <property type="entry name" value="PGM2"/>
    <property type="match status" value="1"/>
</dbReference>
<feature type="domain" description="Alpha-D-phosphohexomutase alpha/beta/alpha" evidence="9">
    <location>
        <begin position="214"/>
        <end position="323"/>
    </location>
</feature>
<dbReference type="InterPro" id="IPR005844">
    <property type="entry name" value="A-D-PHexomutase_a/b/a-I"/>
</dbReference>
<evidence type="ECO:0000256" key="4">
    <source>
        <dbReference type="ARBA" id="ARBA00022723"/>
    </source>
</evidence>
<evidence type="ECO:0000256" key="1">
    <source>
        <dbReference type="ARBA" id="ARBA00001946"/>
    </source>
</evidence>
<dbReference type="InterPro" id="IPR005845">
    <property type="entry name" value="A-D-PHexomutase_a/b/a-II"/>
</dbReference>
<evidence type="ECO:0000256" key="2">
    <source>
        <dbReference type="ARBA" id="ARBA00010231"/>
    </source>
</evidence>
<proteinExistence type="inferred from homology"/>
<dbReference type="InterPro" id="IPR016066">
    <property type="entry name" value="A-D-PHexomutase_CS"/>
</dbReference>
<evidence type="ECO:0000256" key="3">
    <source>
        <dbReference type="ARBA" id="ARBA00022553"/>
    </source>
</evidence>
<comment type="cofactor">
    <cofactor evidence="1">
        <name>Mg(2+)</name>
        <dbReference type="ChEBI" id="CHEBI:18420"/>
    </cofactor>
</comment>
<dbReference type="PROSITE" id="PS00710">
    <property type="entry name" value="PGM_PMM"/>
    <property type="match status" value="1"/>
</dbReference>
<reference evidence="11 12" key="1">
    <citation type="submission" date="2020-09" db="EMBL/GenBank/DDBJ databases">
        <title>Characterization of Treponema spp. from bovine digital dermatitis in Korea.</title>
        <authorList>
            <person name="Espiritu H.M."/>
            <person name="Cho Y.I."/>
            <person name="Mamuad L."/>
        </authorList>
    </citation>
    <scope>NUCLEOTIDE SEQUENCE [LARGE SCALE GENOMIC DNA]</scope>
    <source>
        <strain evidence="11 12">KS1</strain>
    </source>
</reference>
<evidence type="ECO:0000259" key="10">
    <source>
        <dbReference type="Pfam" id="PF02880"/>
    </source>
</evidence>
<feature type="domain" description="Alpha-D-phosphohexomutase alpha/beta/alpha" evidence="8">
    <location>
        <begin position="47"/>
        <end position="186"/>
    </location>
</feature>
<evidence type="ECO:0000259" key="9">
    <source>
        <dbReference type="Pfam" id="PF02879"/>
    </source>
</evidence>
<dbReference type="Pfam" id="PF02880">
    <property type="entry name" value="PGM_PMM_III"/>
    <property type="match status" value="1"/>
</dbReference>
<dbReference type="AlphaFoldDB" id="A0A7S6WN26"/>
<dbReference type="Pfam" id="PF02878">
    <property type="entry name" value="PGM_PMM_I"/>
    <property type="match status" value="1"/>
</dbReference>
<dbReference type="InterPro" id="IPR036900">
    <property type="entry name" value="A-D-PHexomutase_C_sf"/>
</dbReference>
<evidence type="ECO:0000313" key="12">
    <source>
        <dbReference type="Proteomes" id="UP000593915"/>
    </source>
</evidence>
<comment type="similarity">
    <text evidence="2 7">Belongs to the phosphohexose mutase family.</text>
</comment>
<evidence type="ECO:0000256" key="5">
    <source>
        <dbReference type="ARBA" id="ARBA00022842"/>
    </source>
</evidence>
<keyword evidence="5 7" id="KW-0460">Magnesium</keyword>
<feature type="domain" description="Alpha-D-phosphohexomutase alpha/beta/alpha" evidence="10">
    <location>
        <begin position="330"/>
        <end position="454"/>
    </location>
</feature>
<organism evidence="11 12">
    <name type="scientific">Treponema pedis</name>
    <dbReference type="NCBI Taxonomy" id="409322"/>
    <lineage>
        <taxon>Bacteria</taxon>
        <taxon>Pseudomonadati</taxon>
        <taxon>Spirochaetota</taxon>
        <taxon>Spirochaetia</taxon>
        <taxon>Spirochaetales</taxon>
        <taxon>Treponemataceae</taxon>
        <taxon>Treponema</taxon>
    </lineage>
</organism>
<dbReference type="GO" id="GO:0000287">
    <property type="term" value="F:magnesium ion binding"/>
    <property type="evidence" value="ECO:0007669"/>
    <property type="project" value="InterPro"/>
</dbReference>
<gene>
    <name evidence="11" type="ORF">IFE08_09110</name>
</gene>
<dbReference type="RefSeq" id="WP_194075625.1">
    <property type="nucleotide sequence ID" value="NZ_CP061839.1"/>
</dbReference>
<name>A0A7S6WN26_9SPIR</name>
<evidence type="ECO:0000259" key="8">
    <source>
        <dbReference type="Pfam" id="PF02878"/>
    </source>
</evidence>
<dbReference type="GO" id="GO:0005975">
    <property type="term" value="P:carbohydrate metabolic process"/>
    <property type="evidence" value="ECO:0007669"/>
    <property type="project" value="InterPro"/>
</dbReference>
<accession>A0A7S6WN26</accession>
<dbReference type="EMBL" id="CP061839">
    <property type="protein sequence ID" value="QOW60009.1"/>
    <property type="molecule type" value="Genomic_DNA"/>
</dbReference>
<keyword evidence="3" id="KW-0597">Phosphoprotein</keyword>
<dbReference type="InterPro" id="IPR005841">
    <property type="entry name" value="Alpha-D-phosphohexomutase_SF"/>
</dbReference>
<evidence type="ECO:0000256" key="7">
    <source>
        <dbReference type="RuleBase" id="RU004326"/>
    </source>
</evidence>
<dbReference type="Gene3D" id="3.30.310.50">
    <property type="entry name" value="Alpha-D-phosphohexomutase, C-terminal domain"/>
    <property type="match status" value="1"/>
</dbReference>
<dbReference type="InterPro" id="IPR016055">
    <property type="entry name" value="A-D-PHexomutase_a/b/a-I/II/III"/>
</dbReference>
<dbReference type="Pfam" id="PF02879">
    <property type="entry name" value="PGM_PMM_II"/>
    <property type="match status" value="1"/>
</dbReference>
<keyword evidence="4 7" id="KW-0479">Metal-binding</keyword>
<dbReference type="SUPFAM" id="SSF53738">
    <property type="entry name" value="Phosphoglucomutase, first 3 domains"/>
    <property type="match status" value="3"/>
</dbReference>
<evidence type="ECO:0000256" key="6">
    <source>
        <dbReference type="ARBA" id="ARBA00023235"/>
    </source>
</evidence>